<comment type="similarity">
    <text evidence="1">Belongs to the ornithine cyclodeaminase/mu-crystallin family.</text>
</comment>
<name>A0A9P9EQJ9_9HYPO</name>
<comment type="caution">
    <text evidence="3">The sequence shown here is derived from an EMBL/GenBank/DDBJ whole genome shotgun (WGS) entry which is preliminary data.</text>
</comment>
<dbReference type="Gene3D" id="3.40.50.720">
    <property type="entry name" value="NAD(P)-binding Rossmann-like Domain"/>
    <property type="match status" value="1"/>
</dbReference>
<dbReference type="GO" id="GO:0005737">
    <property type="term" value="C:cytoplasm"/>
    <property type="evidence" value="ECO:0007669"/>
    <property type="project" value="TreeGrafter"/>
</dbReference>
<dbReference type="Pfam" id="PF01488">
    <property type="entry name" value="Shikimate_DH"/>
    <property type="match status" value="1"/>
</dbReference>
<evidence type="ECO:0000313" key="4">
    <source>
        <dbReference type="Proteomes" id="UP000738349"/>
    </source>
</evidence>
<dbReference type="Proteomes" id="UP000738349">
    <property type="component" value="Unassembled WGS sequence"/>
</dbReference>
<dbReference type="EMBL" id="JAGMUV010000010">
    <property type="protein sequence ID" value="KAH7141764.1"/>
    <property type="molecule type" value="Genomic_DNA"/>
</dbReference>
<evidence type="ECO:0000259" key="2">
    <source>
        <dbReference type="Pfam" id="PF01488"/>
    </source>
</evidence>
<dbReference type="PANTHER" id="PTHR13812">
    <property type="entry name" value="KETIMINE REDUCTASE MU-CRYSTALLIN"/>
    <property type="match status" value="1"/>
</dbReference>
<evidence type="ECO:0000256" key="1">
    <source>
        <dbReference type="ARBA" id="ARBA00008903"/>
    </source>
</evidence>
<dbReference type="OrthoDB" id="41492at2759"/>
<feature type="non-terminal residue" evidence="3">
    <location>
        <position position="1"/>
    </location>
</feature>
<proteinExistence type="inferred from homology"/>
<dbReference type="InterPro" id="IPR003462">
    <property type="entry name" value="ODC_Mu_crystall"/>
</dbReference>
<dbReference type="SUPFAM" id="SSF51735">
    <property type="entry name" value="NAD(P)-binding Rossmann-fold domains"/>
    <property type="match status" value="1"/>
</dbReference>
<keyword evidence="4" id="KW-1185">Reference proteome</keyword>
<dbReference type="InterPro" id="IPR036291">
    <property type="entry name" value="NAD(P)-bd_dom_sf"/>
</dbReference>
<feature type="domain" description="Quinate/shikimate 5-dehydrogenase/glutamyl-tRNA reductase" evidence="2">
    <location>
        <begin position="1"/>
        <end position="54"/>
    </location>
</feature>
<protein>
    <recommendedName>
        <fullName evidence="2">Quinate/shikimate 5-dehydrogenase/glutamyl-tRNA reductase domain-containing protein</fullName>
    </recommendedName>
</protein>
<organism evidence="3 4">
    <name type="scientific">Dactylonectria macrodidyma</name>
    <dbReference type="NCBI Taxonomy" id="307937"/>
    <lineage>
        <taxon>Eukaryota</taxon>
        <taxon>Fungi</taxon>
        <taxon>Dikarya</taxon>
        <taxon>Ascomycota</taxon>
        <taxon>Pezizomycotina</taxon>
        <taxon>Sordariomycetes</taxon>
        <taxon>Hypocreomycetidae</taxon>
        <taxon>Hypocreales</taxon>
        <taxon>Nectriaceae</taxon>
        <taxon>Dactylonectria</taxon>
    </lineage>
</organism>
<evidence type="ECO:0000313" key="3">
    <source>
        <dbReference type="EMBL" id="KAH7141764.1"/>
    </source>
</evidence>
<sequence length="242" mass="26316">ILILGAGKQALWHPRLVVALRCSEIKSLTVINRSAARAQSLVKQVEEENQKYWRSSASFAALDLASSEYDQNLQTLLSVVDTVFCTVVSTASLFSLSAILSGKTRNRLPFVSAVGSWQADMVEMDPEMLQHATRRADSYKPHGDSRGAIIVDDRDECLVKSGEVIQSGLKADQVIEVGEILKRQQGHSGAQLSERQAQLKPWLSEGFIVYKGIGVSLTDLAAGNAILALAKERNVGVPISNL</sequence>
<dbReference type="PANTHER" id="PTHR13812:SF19">
    <property type="entry name" value="KETIMINE REDUCTASE MU-CRYSTALLIN"/>
    <property type="match status" value="1"/>
</dbReference>
<gene>
    <name evidence="3" type="ORF">EDB81DRAFT_654369</name>
</gene>
<reference evidence="3" key="1">
    <citation type="journal article" date="2021" name="Nat. Commun.">
        <title>Genetic determinants of endophytism in the Arabidopsis root mycobiome.</title>
        <authorList>
            <person name="Mesny F."/>
            <person name="Miyauchi S."/>
            <person name="Thiergart T."/>
            <person name="Pickel B."/>
            <person name="Atanasova L."/>
            <person name="Karlsson M."/>
            <person name="Huettel B."/>
            <person name="Barry K.W."/>
            <person name="Haridas S."/>
            <person name="Chen C."/>
            <person name="Bauer D."/>
            <person name="Andreopoulos W."/>
            <person name="Pangilinan J."/>
            <person name="LaButti K."/>
            <person name="Riley R."/>
            <person name="Lipzen A."/>
            <person name="Clum A."/>
            <person name="Drula E."/>
            <person name="Henrissat B."/>
            <person name="Kohler A."/>
            <person name="Grigoriev I.V."/>
            <person name="Martin F.M."/>
            <person name="Hacquard S."/>
        </authorList>
    </citation>
    <scope>NUCLEOTIDE SEQUENCE</scope>
    <source>
        <strain evidence="3">MPI-CAGE-AT-0147</strain>
    </source>
</reference>
<dbReference type="InterPro" id="IPR006151">
    <property type="entry name" value="Shikm_DH/Glu-tRNA_Rdtase"/>
</dbReference>
<accession>A0A9P9EQJ9</accession>
<dbReference type="AlphaFoldDB" id="A0A9P9EQJ9"/>